<gene>
    <name evidence="2" type="ordered locus">VIT_18s0117g00460</name>
</gene>
<keyword evidence="3" id="KW-1185">Reference proteome</keyword>
<proteinExistence type="predicted"/>
<dbReference type="InParanoid" id="F6GYR7"/>
<organism evidence="2 3">
    <name type="scientific">Vitis vinifera</name>
    <name type="common">Grape</name>
    <dbReference type="NCBI Taxonomy" id="29760"/>
    <lineage>
        <taxon>Eukaryota</taxon>
        <taxon>Viridiplantae</taxon>
        <taxon>Streptophyta</taxon>
        <taxon>Embryophyta</taxon>
        <taxon>Tracheophyta</taxon>
        <taxon>Spermatophyta</taxon>
        <taxon>Magnoliopsida</taxon>
        <taxon>eudicotyledons</taxon>
        <taxon>Gunneridae</taxon>
        <taxon>Pentapetalae</taxon>
        <taxon>rosids</taxon>
        <taxon>Vitales</taxon>
        <taxon>Vitaceae</taxon>
        <taxon>Viteae</taxon>
        <taxon>Vitis</taxon>
    </lineage>
</organism>
<sequence length="41" mass="4517">MACNTDSYPGHTSSIPDEAEYVDQTIRDPNNTARVVHVGRV</sequence>
<reference evidence="3" key="1">
    <citation type="journal article" date="2007" name="Nature">
        <title>The grapevine genome sequence suggests ancestral hexaploidization in major angiosperm phyla.</title>
        <authorList>
            <consortium name="The French-Italian Public Consortium for Grapevine Genome Characterization."/>
            <person name="Jaillon O."/>
            <person name="Aury J.-M."/>
            <person name="Noel B."/>
            <person name="Policriti A."/>
            <person name="Clepet C."/>
            <person name="Casagrande A."/>
            <person name="Choisne N."/>
            <person name="Aubourg S."/>
            <person name="Vitulo N."/>
            <person name="Jubin C."/>
            <person name="Vezzi A."/>
            <person name="Legeai F."/>
            <person name="Hugueney P."/>
            <person name="Dasilva C."/>
            <person name="Horner D."/>
            <person name="Mica E."/>
            <person name="Jublot D."/>
            <person name="Poulain J."/>
            <person name="Bruyere C."/>
            <person name="Billault A."/>
            <person name="Segurens B."/>
            <person name="Gouyvenoux M."/>
            <person name="Ugarte E."/>
            <person name="Cattonaro F."/>
            <person name="Anthouard V."/>
            <person name="Vico V."/>
            <person name="Del Fabbro C."/>
            <person name="Alaux M."/>
            <person name="Di Gaspero G."/>
            <person name="Dumas V."/>
            <person name="Felice N."/>
            <person name="Paillard S."/>
            <person name="Juman I."/>
            <person name="Moroldo M."/>
            <person name="Scalabrin S."/>
            <person name="Canaguier A."/>
            <person name="Le Clainche I."/>
            <person name="Malacrida G."/>
            <person name="Durand E."/>
            <person name="Pesole G."/>
            <person name="Laucou V."/>
            <person name="Chatelet P."/>
            <person name="Merdinoglu D."/>
            <person name="Delledonne M."/>
            <person name="Pezzotti M."/>
            <person name="Lecharny A."/>
            <person name="Scarpelli C."/>
            <person name="Artiguenave F."/>
            <person name="Pe M.E."/>
            <person name="Valle G."/>
            <person name="Morgante M."/>
            <person name="Caboche M."/>
            <person name="Adam-Blondon A.-F."/>
            <person name="Weissenbach J."/>
            <person name="Quetier F."/>
            <person name="Wincker P."/>
        </authorList>
    </citation>
    <scope>NUCLEOTIDE SEQUENCE [LARGE SCALE GENOMIC DNA]</scope>
    <source>
        <strain evidence="3">cv. Pinot noir / PN40024</strain>
    </source>
</reference>
<feature type="compositionally biased region" description="Polar residues" evidence="1">
    <location>
        <begin position="1"/>
        <end position="15"/>
    </location>
</feature>
<dbReference type="PaxDb" id="29760-VIT_18s0117g00460.t01"/>
<protein>
    <submittedName>
        <fullName evidence="2">Uncharacterized protein</fullName>
    </submittedName>
</protein>
<dbReference type="STRING" id="29760.F6GYR7"/>
<feature type="region of interest" description="Disordered" evidence="1">
    <location>
        <begin position="1"/>
        <end position="28"/>
    </location>
</feature>
<dbReference type="HOGENOM" id="CLU_3280602_0_0_1"/>
<dbReference type="Proteomes" id="UP000009183">
    <property type="component" value="Chromosome 18"/>
</dbReference>
<evidence type="ECO:0000313" key="3">
    <source>
        <dbReference type="Proteomes" id="UP000009183"/>
    </source>
</evidence>
<dbReference type="EMBL" id="FN594973">
    <property type="protein sequence ID" value="CCB45103.1"/>
    <property type="molecule type" value="Genomic_DNA"/>
</dbReference>
<accession>F6GYR7</accession>
<name>F6GYR7_VITVI</name>
<dbReference type="AlphaFoldDB" id="F6GYR7"/>
<evidence type="ECO:0000313" key="2">
    <source>
        <dbReference type="EMBL" id="CCB45103.1"/>
    </source>
</evidence>
<evidence type="ECO:0000256" key="1">
    <source>
        <dbReference type="SAM" id="MobiDB-lite"/>
    </source>
</evidence>